<proteinExistence type="predicted"/>
<feature type="transmembrane region" description="Helical" evidence="1">
    <location>
        <begin position="15"/>
        <end position="44"/>
    </location>
</feature>
<evidence type="ECO:0000313" key="3">
    <source>
        <dbReference type="Proteomes" id="UP000183894"/>
    </source>
</evidence>
<dbReference type="EMBL" id="FOAD01000011">
    <property type="protein sequence ID" value="SEL92223.1"/>
    <property type="molecule type" value="Genomic_DNA"/>
</dbReference>
<keyword evidence="1" id="KW-0812">Transmembrane</keyword>
<evidence type="ECO:0000256" key="1">
    <source>
        <dbReference type="SAM" id="Phobius"/>
    </source>
</evidence>
<keyword evidence="1" id="KW-1133">Transmembrane helix</keyword>
<gene>
    <name evidence="2" type="ORF">SAMN04488691_11178</name>
</gene>
<evidence type="ECO:0000313" key="2">
    <source>
        <dbReference type="EMBL" id="SEL92223.1"/>
    </source>
</evidence>
<reference evidence="2 3" key="1">
    <citation type="submission" date="2016-10" db="EMBL/GenBank/DDBJ databases">
        <authorList>
            <person name="de Groot N.N."/>
        </authorList>
    </citation>
    <scope>NUCLEOTIDE SEQUENCE [LARGE SCALE GENOMIC DNA]</scope>
    <source>
        <strain evidence="2 3">CDM_5</strain>
    </source>
</reference>
<keyword evidence="1" id="KW-0472">Membrane</keyword>
<dbReference type="Proteomes" id="UP000183894">
    <property type="component" value="Unassembled WGS sequence"/>
</dbReference>
<protein>
    <submittedName>
        <fullName evidence="2">Uncharacterized protein</fullName>
    </submittedName>
</protein>
<accession>A0A1H7U5H7</accession>
<sequence length="66" mass="6687">MAHIVVFDLLLGGDLLTAFSAVVGTVFFAVAFGTGGSLSLAALVAGAKRTRILSVLTSPERPPKTG</sequence>
<name>A0A1H7U5H7_HALLR</name>
<organism evidence="2 3">
    <name type="scientific">Haloferax larsenii</name>
    <dbReference type="NCBI Taxonomy" id="302484"/>
    <lineage>
        <taxon>Archaea</taxon>
        <taxon>Methanobacteriati</taxon>
        <taxon>Methanobacteriota</taxon>
        <taxon>Stenosarchaea group</taxon>
        <taxon>Halobacteria</taxon>
        <taxon>Halobacteriales</taxon>
        <taxon>Haloferacaceae</taxon>
        <taxon>Haloferax</taxon>
    </lineage>
</organism>
<dbReference type="AlphaFoldDB" id="A0A1H7U5H7"/>